<dbReference type="Gene3D" id="1.10.10.1320">
    <property type="entry name" value="Anti-sigma factor, zinc-finger domain"/>
    <property type="match status" value="1"/>
</dbReference>
<name>A0A0L8AGL5_9BACT</name>
<evidence type="ECO:0000256" key="9">
    <source>
        <dbReference type="SAM" id="Coils"/>
    </source>
</evidence>
<evidence type="ECO:0000256" key="6">
    <source>
        <dbReference type="ARBA" id="ARBA00023136"/>
    </source>
</evidence>
<evidence type="ECO:0000313" key="11">
    <source>
        <dbReference type="EMBL" id="KOF01431.1"/>
    </source>
</evidence>
<dbReference type="OrthoDB" id="1420916at2"/>
<evidence type="ECO:0000256" key="1">
    <source>
        <dbReference type="ARBA" id="ARBA00004167"/>
    </source>
</evidence>
<protein>
    <recommendedName>
        <fullName evidence="8">Regulator of SigK</fullName>
    </recommendedName>
    <alternativeName>
        <fullName evidence="7">Sigma-K anti-sigma factor RskA</fullName>
    </alternativeName>
</protein>
<sequence>MDIKEYIASGILEEYIFDTLSPQERIEVELRLAEYPELREELNAIEDSLEGIAMATAIQPPADLKANIMSALGDSEVGLKEENTKQKEEPKVIPMPQTNSGMWKYLVAASVTIALVTSYLAYDYHGKWKSSSDAFAQLQAQNAQMAEQYNQVNNRLDDLVADIDIITNTDFKRVNMGAVDPTQSFAASVYWNAKTDEAYLNIKQLKTLSEEQQYQLWAIVDGKPVDMGVFDFDVEGLMKMKNVQNASMFAVTIEPKGGSENPTLDLMQVAGAV</sequence>
<proteinExistence type="predicted"/>
<comment type="caution">
    <text evidence="11">The sequence shown here is derived from an EMBL/GenBank/DDBJ whole genome shotgun (WGS) entry which is preliminary data.</text>
</comment>
<organism evidence="11 12">
    <name type="scientific">Roseivirga seohaensis subsp. aquiponti</name>
    <dbReference type="NCBI Taxonomy" id="1566026"/>
    <lineage>
        <taxon>Bacteria</taxon>
        <taxon>Pseudomonadati</taxon>
        <taxon>Bacteroidota</taxon>
        <taxon>Cytophagia</taxon>
        <taxon>Cytophagales</taxon>
        <taxon>Roseivirgaceae</taxon>
        <taxon>Roseivirga</taxon>
    </lineage>
</organism>
<evidence type="ECO:0000256" key="2">
    <source>
        <dbReference type="ARBA" id="ARBA00004236"/>
    </source>
</evidence>
<dbReference type="InterPro" id="IPR018764">
    <property type="entry name" value="RskA_C"/>
</dbReference>
<dbReference type="Proteomes" id="UP000036908">
    <property type="component" value="Unassembled WGS sequence"/>
</dbReference>
<feature type="coiled-coil region" evidence="9">
    <location>
        <begin position="135"/>
        <end position="162"/>
    </location>
</feature>
<keyword evidence="4" id="KW-0812">Transmembrane</keyword>
<evidence type="ECO:0000256" key="5">
    <source>
        <dbReference type="ARBA" id="ARBA00022989"/>
    </source>
</evidence>
<accession>A0A0L8AGL5</accession>
<evidence type="ECO:0000256" key="4">
    <source>
        <dbReference type="ARBA" id="ARBA00022692"/>
    </source>
</evidence>
<keyword evidence="12" id="KW-1185">Reference proteome</keyword>
<dbReference type="PANTHER" id="PTHR37461:SF1">
    <property type="entry name" value="ANTI-SIGMA-K FACTOR RSKA"/>
    <property type="match status" value="1"/>
</dbReference>
<evidence type="ECO:0000313" key="12">
    <source>
        <dbReference type="Proteomes" id="UP000036908"/>
    </source>
</evidence>
<dbReference type="Pfam" id="PF10099">
    <property type="entry name" value="RskA_C"/>
    <property type="match status" value="1"/>
</dbReference>
<dbReference type="GO" id="GO:0006417">
    <property type="term" value="P:regulation of translation"/>
    <property type="evidence" value="ECO:0007669"/>
    <property type="project" value="TreeGrafter"/>
</dbReference>
<feature type="domain" description="Anti-sigma K factor RskA C-terminal" evidence="10">
    <location>
        <begin position="108"/>
        <end position="263"/>
    </location>
</feature>
<dbReference type="GO" id="GO:0005886">
    <property type="term" value="C:plasma membrane"/>
    <property type="evidence" value="ECO:0007669"/>
    <property type="project" value="UniProtKB-SubCell"/>
</dbReference>
<comment type="subcellular location">
    <subcellularLocation>
        <location evidence="2">Cell membrane</location>
    </subcellularLocation>
    <subcellularLocation>
        <location evidence="1">Membrane</location>
        <topology evidence="1">Single-pass membrane protein</topology>
    </subcellularLocation>
</comment>
<keyword evidence="5" id="KW-1133">Transmembrane helix</keyword>
<evidence type="ECO:0000259" key="10">
    <source>
        <dbReference type="Pfam" id="PF10099"/>
    </source>
</evidence>
<dbReference type="AlphaFoldDB" id="A0A0L8AGL5"/>
<keyword evidence="9" id="KW-0175">Coiled coil</keyword>
<gene>
    <name evidence="11" type="ORF">OB69_17625</name>
</gene>
<evidence type="ECO:0000256" key="8">
    <source>
        <dbReference type="ARBA" id="ARBA00030803"/>
    </source>
</evidence>
<dbReference type="InterPro" id="IPR051474">
    <property type="entry name" value="Anti-sigma-K/W_factor"/>
</dbReference>
<dbReference type="GO" id="GO:0016989">
    <property type="term" value="F:sigma factor antagonist activity"/>
    <property type="evidence" value="ECO:0007669"/>
    <property type="project" value="TreeGrafter"/>
</dbReference>
<keyword evidence="3" id="KW-1003">Cell membrane</keyword>
<dbReference type="RefSeq" id="WP_053225078.1">
    <property type="nucleotide sequence ID" value="NZ_JSVA01000027.1"/>
</dbReference>
<evidence type="ECO:0000256" key="3">
    <source>
        <dbReference type="ARBA" id="ARBA00022475"/>
    </source>
</evidence>
<keyword evidence="6" id="KW-0472">Membrane</keyword>
<dbReference type="PATRIC" id="fig|1566026.4.peg.1969"/>
<reference evidence="12" key="1">
    <citation type="submission" date="2014-11" db="EMBL/GenBank/DDBJ databases">
        <title>Genome sequencing of Roseivirga sp. D-25.</title>
        <authorList>
            <person name="Selvaratnam C."/>
            <person name="Thevarajoo S."/>
            <person name="Goh K.M."/>
            <person name="Eee R."/>
            <person name="Chan K.-G."/>
            <person name="Chong C.S."/>
        </authorList>
    </citation>
    <scope>NUCLEOTIDE SEQUENCE [LARGE SCALE GENOMIC DNA]</scope>
    <source>
        <strain evidence="12">D-25</strain>
    </source>
</reference>
<dbReference type="InterPro" id="IPR041916">
    <property type="entry name" value="Anti_sigma_zinc_sf"/>
</dbReference>
<dbReference type="PANTHER" id="PTHR37461">
    <property type="entry name" value="ANTI-SIGMA-K FACTOR RSKA"/>
    <property type="match status" value="1"/>
</dbReference>
<evidence type="ECO:0000256" key="7">
    <source>
        <dbReference type="ARBA" id="ARBA00029829"/>
    </source>
</evidence>
<dbReference type="EMBL" id="JSVA01000027">
    <property type="protein sequence ID" value="KOF01431.1"/>
    <property type="molecule type" value="Genomic_DNA"/>
</dbReference>